<dbReference type="OrthoDB" id="9805316at2"/>
<evidence type="ECO:0000256" key="9">
    <source>
        <dbReference type="ARBA" id="ARBA00032380"/>
    </source>
</evidence>
<dbReference type="GO" id="GO:0046872">
    <property type="term" value="F:metal ion binding"/>
    <property type="evidence" value="ECO:0007669"/>
    <property type="project" value="UniProtKB-KW"/>
</dbReference>
<dbReference type="GO" id="GO:0004337">
    <property type="term" value="F:(2E,6E)-farnesyl diphosphate synthase activity"/>
    <property type="evidence" value="ECO:0007669"/>
    <property type="project" value="UniProtKB-EC"/>
</dbReference>
<evidence type="ECO:0000256" key="7">
    <source>
        <dbReference type="ARBA" id="ARBA00022842"/>
    </source>
</evidence>
<proteinExistence type="inferred from homology"/>
<dbReference type="SFLD" id="SFLDG01017">
    <property type="entry name" value="Polyprenyl_Transferase_Like"/>
    <property type="match status" value="1"/>
</dbReference>
<dbReference type="NCBIfam" id="NF045485">
    <property type="entry name" value="FPPsyn"/>
    <property type="match status" value="1"/>
</dbReference>
<dbReference type="InterPro" id="IPR008949">
    <property type="entry name" value="Isoprenoid_synthase_dom_sf"/>
</dbReference>
<dbReference type="RefSeq" id="WP_073165516.1">
    <property type="nucleotide sequence ID" value="NZ_FQUW01000021.1"/>
</dbReference>
<evidence type="ECO:0000256" key="12">
    <source>
        <dbReference type="RuleBase" id="RU004466"/>
    </source>
</evidence>
<dbReference type="Proteomes" id="UP000184196">
    <property type="component" value="Unassembled WGS sequence"/>
</dbReference>
<evidence type="ECO:0000313" key="14">
    <source>
        <dbReference type="Proteomes" id="UP000184196"/>
    </source>
</evidence>
<comment type="similarity">
    <text evidence="2 12">Belongs to the FPP/GGPP synthase family.</text>
</comment>
<dbReference type="SFLD" id="SFLDS00005">
    <property type="entry name" value="Isoprenoid_Synthase_Type_I"/>
    <property type="match status" value="1"/>
</dbReference>
<dbReference type="PANTHER" id="PTHR43281">
    <property type="entry name" value="FARNESYL DIPHOSPHATE SYNTHASE"/>
    <property type="match status" value="1"/>
</dbReference>
<dbReference type="InterPro" id="IPR053378">
    <property type="entry name" value="Prenyl_diphosphate_synthase"/>
</dbReference>
<reference evidence="14" key="1">
    <citation type="submission" date="2016-11" db="EMBL/GenBank/DDBJ databases">
        <authorList>
            <person name="Varghese N."/>
            <person name="Submissions S."/>
        </authorList>
    </citation>
    <scope>NUCLEOTIDE SEQUENCE [LARGE SCALE GENOMIC DNA]</scope>
    <source>
        <strain evidence="14">DSM 11792</strain>
    </source>
</reference>
<dbReference type="PANTHER" id="PTHR43281:SF1">
    <property type="entry name" value="FARNESYL DIPHOSPHATE SYNTHASE"/>
    <property type="match status" value="1"/>
</dbReference>
<evidence type="ECO:0000256" key="4">
    <source>
        <dbReference type="ARBA" id="ARBA00015100"/>
    </source>
</evidence>
<evidence type="ECO:0000256" key="8">
    <source>
        <dbReference type="ARBA" id="ARBA00023229"/>
    </source>
</evidence>
<keyword evidence="8" id="KW-0414">Isoprene biosynthesis</keyword>
<dbReference type="EMBL" id="FQUW01000021">
    <property type="protein sequence ID" value="SHF29325.1"/>
    <property type="molecule type" value="Genomic_DNA"/>
</dbReference>
<dbReference type="PROSITE" id="PS00723">
    <property type="entry name" value="POLYPRENYL_SYNTHASE_1"/>
    <property type="match status" value="1"/>
</dbReference>
<gene>
    <name evidence="13" type="ORF">SAMN02745218_01898</name>
</gene>
<keyword evidence="5 12" id="KW-0808">Transferase</keyword>
<organism evidence="13 14">
    <name type="scientific">Desulfofundulus australicus DSM 11792</name>
    <dbReference type="NCBI Taxonomy" id="1121425"/>
    <lineage>
        <taxon>Bacteria</taxon>
        <taxon>Bacillati</taxon>
        <taxon>Bacillota</taxon>
        <taxon>Clostridia</taxon>
        <taxon>Eubacteriales</taxon>
        <taxon>Peptococcaceae</taxon>
        <taxon>Desulfofundulus</taxon>
    </lineage>
</organism>
<evidence type="ECO:0000313" key="13">
    <source>
        <dbReference type="EMBL" id="SHF29325.1"/>
    </source>
</evidence>
<keyword evidence="7" id="KW-0460">Magnesium</keyword>
<dbReference type="Pfam" id="PF00348">
    <property type="entry name" value="polyprenyl_synt"/>
    <property type="match status" value="1"/>
</dbReference>
<evidence type="ECO:0000256" key="1">
    <source>
        <dbReference type="ARBA" id="ARBA00001946"/>
    </source>
</evidence>
<evidence type="ECO:0000256" key="2">
    <source>
        <dbReference type="ARBA" id="ARBA00006706"/>
    </source>
</evidence>
<protein>
    <recommendedName>
        <fullName evidence="4">Farnesyl diphosphate synthase</fullName>
        <ecNumber evidence="3">2.5.1.10</ecNumber>
    </recommendedName>
    <alternativeName>
        <fullName evidence="10">(2E,6E)-farnesyl diphosphate synthase</fullName>
    </alternativeName>
    <alternativeName>
        <fullName evidence="9">Geranyltranstransferase</fullName>
    </alternativeName>
</protein>
<dbReference type="InterPro" id="IPR000092">
    <property type="entry name" value="Polyprenyl_synt"/>
</dbReference>
<dbReference type="InterPro" id="IPR033749">
    <property type="entry name" value="Polyprenyl_synt_CS"/>
</dbReference>
<evidence type="ECO:0000256" key="6">
    <source>
        <dbReference type="ARBA" id="ARBA00022723"/>
    </source>
</evidence>
<keyword evidence="6" id="KW-0479">Metal-binding</keyword>
<dbReference type="Gene3D" id="1.10.600.10">
    <property type="entry name" value="Farnesyl Diphosphate Synthase"/>
    <property type="match status" value="1"/>
</dbReference>
<evidence type="ECO:0000256" key="3">
    <source>
        <dbReference type="ARBA" id="ARBA00012439"/>
    </source>
</evidence>
<name>A0A1M5AGQ0_9FIRM</name>
<dbReference type="GO" id="GO:0016114">
    <property type="term" value="P:terpenoid biosynthetic process"/>
    <property type="evidence" value="ECO:0007669"/>
    <property type="project" value="UniProtKB-ARBA"/>
</dbReference>
<dbReference type="PROSITE" id="PS00444">
    <property type="entry name" value="POLYPRENYL_SYNTHASE_2"/>
    <property type="match status" value="1"/>
</dbReference>
<dbReference type="GO" id="GO:0005737">
    <property type="term" value="C:cytoplasm"/>
    <property type="evidence" value="ECO:0007669"/>
    <property type="project" value="UniProtKB-ARBA"/>
</dbReference>
<dbReference type="FunFam" id="1.10.600.10:FF:000001">
    <property type="entry name" value="Geranylgeranyl diphosphate synthase"/>
    <property type="match status" value="1"/>
</dbReference>
<evidence type="ECO:0000256" key="10">
    <source>
        <dbReference type="ARBA" id="ARBA00032873"/>
    </source>
</evidence>
<dbReference type="EC" id="2.5.1.10" evidence="3"/>
<dbReference type="CDD" id="cd00685">
    <property type="entry name" value="Trans_IPPS_HT"/>
    <property type="match status" value="1"/>
</dbReference>
<dbReference type="SUPFAM" id="SSF48576">
    <property type="entry name" value="Terpenoid synthases"/>
    <property type="match status" value="1"/>
</dbReference>
<evidence type="ECO:0000256" key="11">
    <source>
        <dbReference type="ARBA" id="ARBA00049399"/>
    </source>
</evidence>
<keyword evidence="14" id="KW-1185">Reference proteome</keyword>
<accession>A0A1M5AGQ0</accession>
<evidence type="ECO:0000256" key="5">
    <source>
        <dbReference type="ARBA" id="ARBA00022679"/>
    </source>
</evidence>
<comment type="catalytic activity">
    <reaction evidence="11">
        <text>isopentenyl diphosphate + (2E)-geranyl diphosphate = (2E,6E)-farnesyl diphosphate + diphosphate</text>
        <dbReference type="Rhea" id="RHEA:19361"/>
        <dbReference type="ChEBI" id="CHEBI:33019"/>
        <dbReference type="ChEBI" id="CHEBI:58057"/>
        <dbReference type="ChEBI" id="CHEBI:128769"/>
        <dbReference type="ChEBI" id="CHEBI:175763"/>
        <dbReference type="EC" id="2.5.1.10"/>
    </reaction>
</comment>
<sequence length="296" mass="31887">MDFLAELKARAALVDRALDEFLPPEDAYPPVIHRAMRYSLFAGGKRLRPVLVLAAAETVGGDPVKVLPAACALELIHTYSLIHDDLPAMDNDDFRRGKPTCHRVFGEAIAILAGDALLTHAFALLARNAREQLAPVERVIQVIGEVAVAAGTPGLIGGQVVDTLATDDTVDAATLEYIHRHKTGALYRVSVRAGAILAGAGEKQLEALTAYAENLGLAFQIQDDILDVEGDPARLGKPVGSDKRNKKATYPALFGLDMARARAKEAVEEALAALELFDERAGFLRELARFVATRDF</sequence>
<dbReference type="AlphaFoldDB" id="A0A1M5AGQ0"/>
<comment type="cofactor">
    <cofactor evidence="1">
        <name>Mg(2+)</name>
        <dbReference type="ChEBI" id="CHEBI:18420"/>
    </cofactor>
</comment>